<dbReference type="EMBL" id="CP036273">
    <property type="protein sequence ID" value="QDU18863.1"/>
    <property type="molecule type" value="Genomic_DNA"/>
</dbReference>
<dbReference type="InterPro" id="IPR014144">
    <property type="entry name" value="LigD_PE_domain"/>
</dbReference>
<evidence type="ECO:0000313" key="2">
    <source>
        <dbReference type="EMBL" id="QDU18863.1"/>
    </source>
</evidence>
<dbReference type="AlphaFoldDB" id="A0A517XMY3"/>
<reference evidence="2 3" key="1">
    <citation type="submission" date="2019-02" db="EMBL/GenBank/DDBJ databases">
        <title>Deep-cultivation of Planctomycetes and their phenomic and genomic characterization uncovers novel biology.</title>
        <authorList>
            <person name="Wiegand S."/>
            <person name="Jogler M."/>
            <person name="Boedeker C."/>
            <person name="Pinto D."/>
            <person name="Vollmers J."/>
            <person name="Rivas-Marin E."/>
            <person name="Kohn T."/>
            <person name="Peeters S.H."/>
            <person name="Heuer A."/>
            <person name="Rast P."/>
            <person name="Oberbeckmann S."/>
            <person name="Bunk B."/>
            <person name="Jeske O."/>
            <person name="Meyerdierks A."/>
            <person name="Storesund J.E."/>
            <person name="Kallscheuer N."/>
            <person name="Luecker S."/>
            <person name="Lage O.M."/>
            <person name="Pohl T."/>
            <person name="Merkel B.J."/>
            <person name="Hornburger P."/>
            <person name="Mueller R.-W."/>
            <person name="Bruemmer F."/>
            <person name="Labrenz M."/>
            <person name="Spormann A.M."/>
            <person name="Op den Camp H."/>
            <person name="Overmann J."/>
            <person name="Amann R."/>
            <person name="Jetten M.S.M."/>
            <person name="Mascher T."/>
            <person name="Medema M.H."/>
            <person name="Devos D.P."/>
            <person name="Kaster A.-K."/>
            <person name="Ovreas L."/>
            <person name="Rohde M."/>
            <person name="Galperin M.Y."/>
            <person name="Jogler C."/>
        </authorList>
    </citation>
    <scope>NUCLEOTIDE SEQUENCE [LARGE SCALE GENOMIC DNA]</scope>
    <source>
        <strain evidence="2 3">ETA_A1</strain>
    </source>
</reference>
<proteinExistence type="predicted"/>
<keyword evidence="3" id="KW-1185">Reference proteome</keyword>
<dbReference type="KEGG" id="uli:ETAA1_07590"/>
<dbReference type="Proteomes" id="UP000319576">
    <property type="component" value="Chromosome"/>
</dbReference>
<organism evidence="2 3">
    <name type="scientific">Urbifossiella limnaea</name>
    <dbReference type="NCBI Taxonomy" id="2528023"/>
    <lineage>
        <taxon>Bacteria</taxon>
        <taxon>Pseudomonadati</taxon>
        <taxon>Planctomycetota</taxon>
        <taxon>Planctomycetia</taxon>
        <taxon>Gemmatales</taxon>
        <taxon>Gemmataceae</taxon>
        <taxon>Urbifossiella</taxon>
    </lineage>
</organism>
<dbReference type="RefSeq" id="WP_202920641.1">
    <property type="nucleotide sequence ID" value="NZ_CP036273.1"/>
</dbReference>
<protein>
    <submittedName>
        <fullName evidence="2">DNA ligase-like protein</fullName>
    </submittedName>
</protein>
<gene>
    <name evidence="2" type="ORF">ETAA1_07590</name>
</gene>
<feature type="domain" description="DNA ligase D 3'-phosphoesterase" evidence="1">
    <location>
        <begin position="8"/>
        <end position="98"/>
    </location>
</feature>
<sequence>MPRFVVLSHDWPEPHFDLLLEAGPVLRAWRLRGEPGAAAVPAEPNADHRTLYLDYEGPVSGGRGSVTRWDAGTFDWIVEAACAVVELRGERLTGRFVIGDGLCRVTNDE</sequence>
<keyword evidence="2" id="KW-0436">Ligase</keyword>
<accession>A0A517XMY3</accession>
<name>A0A517XMY3_9BACT</name>
<evidence type="ECO:0000313" key="3">
    <source>
        <dbReference type="Proteomes" id="UP000319576"/>
    </source>
</evidence>
<dbReference type="GO" id="GO:0016874">
    <property type="term" value="F:ligase activity"/>
    <property type="evidence" value="ECO:0007669"/>
    <property type="project" value="UniProtKB-KW"/>
</dbReference>
<evidence type="ECO:0000259" key="1">
    <source>
        <dbReference type="Pfam" id="PF13298"/>
    </source>
</evidence>
<dbReference type="Pfam" id="PF13298">
    <property type="entry name" value="LigD_N"/>
    <property type="match status" value="1"/>
</dbReference>